<accession>A0AAV5UJS6</accession>
<organism evidence="1 2">
    <name type="scientific">Pristionchus entomophagus</name>
    <dbReference type="NCBI Taxonomy" id="358040"/>
    <lineage>
        <taxon>Eukaryota</taxon>
        <taxon>Metazoa</taxon>
        <taxon>Ecdysozoa</taxon>
        <taxon>Nematoda</taxon>
        <taxon>Chromadorea</taxon>
        <taxon>Rhabditida</taxon>
        <taxon>Rhabditina</taxon>
        <taxon>Diplogasteromorpha</taxon>
        <taxon>Diplogasteroidea</taxon>
        <taxon>Neodiplogasteridae</taxon>
        <taxon>Pristionchus</taxon>
    </lineage>
</organism>
<keyword evidence="2" id="KW-1185">Reference proteome</keyword>
<proteinExistence type="predicted"/>
<dbReference type="EMBL" id="BTSX01000006">
    <property type="protein sequence ID" value="GMT07207.1"/>
    <property type="molecule type" value="Genomic_DNA"/>
</dbReference>
<gene>
    <name evidence="1" type="ORF">PENTCL1PPCAC_29381</name>
</gene>
<comment type="caution">
    <text evidence="1">The sequence shown here is derived from an EMBL/GenBank/DDBJ whole genome shotgun (WGS) entry which is preliminary data.</text>
</comment>
<protein>
    <submittedName>
        <fullName evidence="1">Uncharacterized protein</fullName>
    </submittedName>
</protein>
<feature type="non-terminal residue" evidence="1">
    <location>
        <position position="145"/>
    </location>
</feature>
<dbReference type="AlphaFoldDB" id="A0AAV5UJS6"/>
<feature type="non-terminal residue" evidence="1">
    <location>
        <position position="1"/>
    </location>
</feature>
<evidence type="ECO:0000313" key="1">
    <source>
        <dbReference type="EMBL" id="GMT07207.1"/>
    </source>
</evidence>
<name>A0AAV5UJS6_9BILA</name>
<evidence type="ECO:0000313" key="2">
    <source>
        <dbReference type="Proteomes" id="UP001432027"/>
    </source>
</evidence>
<sequence>DRQLSCLEVSDADFIGLDGIVDRWRGIKTQQPLIKVMNASPVVLLSSLKTGSGIDKEKKWRPIVTYSVDIVAIVKKNVLLSKMGSMSAPKNPSANGLPNMRILYAIVEFAHLYVTRGLEERSIIAPPGYQYFEKKAYLHNFHVHS</sequence>
<reference evidence="1" key="1">
    <citation type="submission" date="2023-10" db="EMBL/GenBank/DDBJ databases">
        <title>Genome assembly of Pristionchus species.</title>
        <authorList>
            <person name="Yoshida K."/>
            <person name="Sommer R.J."/>
        </authorList>
    </citation>
    <scope>NUCLEOTIDE SEQUENCE</scope>
    <source>
        <strain evidence="1">RS0144</strain>
    </source>
</reference>
<dbReference type="Proteomes" id="UP001432027">
    <property type="component" value="Unassembled WGS sequence"/>
</dbReference>